<evidence type="ECO:0000313" key="11">
    <source>
        <dbReference type="Proteomes" id="UP000531216"/>
    </source>
</evidence>
<dbReference type="PANTHER" id="PTHR41523:SF7">
    <property type="entry name" value="HISTIDINE KINASE"/>
    <property type="match status" value="1"/>
</dbReference>
<dbReference type="EMBL" id="JACIDO010000001">
    <property type="protein sequence ID" value="MBB3934103.1"/>
    <property type="molecule type" value="Genomic_DNA"/>
</dbReference>
<evidence type="ECO:0000256" key="7">
    <source>
        <dbReference type="ARBA" id="ARBA00022777"/>
    </source>
</evidence>
<dbReference type="SMART" id="SM00911">
    <property type="entry name" value="HWE_HK"/>
    <property type="match status" value="1"/>
</dbReference>
<dbReference type="Gene3D" id="3.30.565.10">
    <property type="entry name" value="Histidine kinase-like ATPase, C-terminal domain"/>
    <property type="match status" value="1"/>
</dbReference>
<evidence type="ECO:0000256" key="8">
    <source>
        <dbReference type="ARBA" id="ARBA00022840"/>
    </source>
</evidence>
<dbReference type="PANTHER" id="PTHR41523">
    <property type="entry name" value="TWO-COMPONENT SYSTEM SENSOR PROTEIN"/>
    <property type="match status" value="1"/>
</dbReference>
<dbReference type="InterPro" id="IPR036890">
    <property type="entry name" value="HATPase_C_sf"/>
</dbReference>
<comment type="catalytic activity">
    <reaction evidence="1">
        <text>ATP + protein L-histidine = ADP + protein N-phospho-L-histidine.</text>
        <dbReference type="EC" id="2.7.13.3"/>
    </reaction>
</comment>
<dbReference type="InterPro" id="IPR011102">
    <property type="entry name" value="Sig_transdc_His_kinase_HWE"/>
</dbReference>
<protein>
    <recommendedName>
        <fullName evidence="2">histidine kinase</fullName>
        <ecNumber evidence="2">2.7.13.3</ecNumber>
    </recommendedName>
</protein>
<dbReference type="Proteomes" id="UP000531216">
    <property type="component" value="Unassembled WGS sequence"/>
</dbReference>
<dbReference type="EC" id="2.7.13.3" evidence="2"/>
<evidence type="ECO:0000256" key="5">
    <source>
        <dbReference type="ARBA" id="ARBA00022737"/>
    </source>
</evidence>
<evidence type="ECO:0000313" key="10">
    <source>
        <dbReference type="EMBL" id="MBB3934103.1"/>
    </source>
</evidence>
<keyword evidence="5" id="KW-0677">Repeat</keyword>
<dbReference type="GO" id="GO:0005524">
    <property type="term" value="F:ATP binding"/>
    <property type="evidence" value="ECO:0007669"/>
    <property type="project" value="UniProtKB-KW"/>
</dbReference>
<keyword evidence="3" id="KW-0597">Phosphoprotein</keyword>
<name>A0A7W6BLB2_9HYPH</name>
<organism evidence="10 11">
    <name type="scientific">Aureimonas phyllosphaerae</name>
    <dbReference type="NCBI Taxonomy" id="1166078"/>
    <lineage>
        <taxon>Bacteria</taxon>
        <taxon>Pseudomonadati</taxon>
        <taxon>Pseudomonadota</taxon>
        <taxon>Alphaproteobacteria</taxon>
        <taxon>Hyphomicrobiales</taxon>
        <taxon>Aurantimonadaceae</taxon>
        <taxon>Aureimonas</taxon>
    </lineage>
</organism>
<dbReference type="PROSITE" id="PS50113">
    <property type="entry name" value="PAC"/>
    <property type="match status" value="1"/>
</dbReference>
<evidence type="ECO:0000259" key="9">
    <source>
        <dbReference type="PROSITE" id="PS50113"/>
    </source>
</evidence>
<evidence type="ECO:0000256" key="2">
    <source>
        <dbReference type="ARBA" id="ARBA00012438"/>
    </source>
</evidence>
<feature type="domain" description="PAC" evidence="9">
    <location>
        <begin position="1"/>
        <end position="30"/>
    </location>
</feature>
<dbReference type="SUPFAM" id="SSF55874">
    <property type="entry name" value="ATPase domain of HSP90 chaperone/DNA topoisomerase II/histidine kinase"/>
    <property type="match status" value="1"/>
</dbReference>
<keyword evidence="6" id="KW-0547">Nucleotide-binding</keyword>
<keyword evidence="7 10" id="KW-0418">Kinase</keyword>
<keyword evidence="4" id="KW-0808">Transferase</keyword>
<keyword evidence="11" id="KW-1185">Reference proteome</keyword>
<accession>A0A7W6BLB2</accession>
<gene>
    <name evidence="10" type="ORF">GGR05_000214</name>
</gene>
<evidence type="ECO:0000256" key="1">
    <source>
        <dbReference type="ARBA" id="ARBA00000085"/>
    </source>
</evidence>
<dbReference type="GO" id="GO:0004673">
    <property type="term" value="F:protein histidine kinase activity"/>
    <property type="evidence" value="ECO:0007669"/>
    <property type="project" value="UniProtKB-EC"/>
</dbReference>
<dbReference type="InterPro" id="IPR000700">
    <property type="entry name" value="PAS-assoc_C"/>
</dbReference>
<dbReference type="RefSeq" id="WP_210185772.1">
    <property type="nucleotide sequence ID" value="NZ_FOOA01000004.1"/>
</dbReference>
<reference evidence="10 11" key="1">
    <citation type="submission" date="2020-08" db="EMBL/GenBank/DDBJ databases">
        <title>Genomic Encyclopedia of Type Strains, Phase IV (KMG-IV): sequencing the most valuable type-strain genomes for metagenomic binning, comparative biology and taxonomic classification.</title>
        <authorList>
            <person name="Goeker M."/>
        </authorList>
    </citation>
    <scope>NUCLEOTIDE SEQUENCE [LARGE SCALE GENOMIC DNA]</scope>
    <source>
        <strain evidence="10 11">DSM 25024</strain>
    </source>
</reference>
<evidence type="ECO:0000256" key="6">
    <source>
        <dbReference type="ARBA" id="ARBA00022741"/>
    </source>
</evidence>
<dbReference type="AlphaFoldDB" id="A0A7W6BLB2"/>
<sequence>MRDDDGQIVEWLGTSTDIDDMRHLQGRQQVLVAELQHRTRNLIGVVRAMSERTAEGIDHLPDFLNLFHARLGALARVNSLLSKLDSGQRVTFDSLLKTELEARGIPIDAETSRVVLHGPEGVRLPSATVQTFALALHELTTNAVKYGALSGGEGRLTVTWLVRPGGANADRLHVEWSETGVIDMPEEAAAAQGSGYGRTLIEQALPYQLDAMTTYVLLPDGVRCTIDLPLG</sequence>
<dbReference type="Pfam" id="PF07536">
    <property type="entry name" value="HWE_HK"/>
    <property type="match status" value="1"/>
</dbReference>
<evidence type="ECO:0000256" key="4">
    <source>
        <dbReference type="ARBA" id="ARBA00022679"/>
    </source>
</evidence>
<evidence type="ECO:0000256" key="3">
    <source>
        <dbReference type="ARBA" id="ARBA00022553"/>
    </source>
</evidence>
<keyword evidence="8" id="KW-0067">ATP-binding</keyword>
<comment type="caution">
    <text evidence="10">The sequence shown here is derived from an EMBL/GenBank/DDBJ whole genome shotgun (WGS) entry which is preliminary data.</text>
</comment>
<proteinExistence type="predicted"/>